<dbReference type="Gene3D" id="1.20.1440.340">
    <property type="match status" value="1"/>
</dbReference>
<evidence type="ECO:0000256" key="8">
    <source>
        <dbReference type="ARBA" id="ARBA00022840"/>
    </source>
</evidence>
<dbReference type="EMBL" id="CP144057">
    <property type="protein sequence ID" value="WWD19422.1"/>
    <property type="molecule type" value="Genomic_DNA"/>
</dbReference>
<protein>
    <recommendedName>
        <fullName evidence="4">Galactokinase</fullName>
        <ecNumber evidence="3">2.7.1.6</ecNumber>
    </recommendedName>
    <alternativeName>
        <fullName evidence="9">Galactose kinase</fullName>
    </alternativeName>
</protein>
<accession>A0A5M6BYN3</accession>
<dbReference type="PANTHER" id="PTHR10457">
    <property type="entry name" value="MEVALONATE KINASE/GALACTOKINASE"/>
    <property type="match status" value="1"/>
</dbReference>
<dbReference type="InterPro" id="IPR014721">
    <property type="entry name" value="Ribsml_uS5_D2-typ_fold_subgr"/>
</dbReference>
<evidence type="ECO:0000256" key="5">
    <source>
        <dbReference type="ARBA" id="ARBA00022679"/>
    </source>
</evidence>
<dbReference type="GO" id="GO:0005524">
    <property type="term" value="F:ATP binding"/>
    <property type="evidence" value="ECO:0007669"/>
    <property type="project" value="UniProtKB-KW"/>
</dbReference>
<evidence type="ECO:0000256" key="4">
    <source>
        <dbReference type="ARBA" id="ARBA00019487"/>
    </source>
</evidence>
<comment type="catalytic activity">
    <reaction evidence="10">
        <text>alpha-D-galactose + ATP = alpha-D-galactose 1-phosphate + ADP + H(+)</text>
        <dbReference type="Rhea" id="RHEA:13553"/>
        <dbReference type="ChEBI" id="CHEBI:15378"/>
        <dbReference type="ChEBI" id="CHEBI:28061"/>
        <dbReference type="ChEBI" id="CHEBI:30616"/>
        <dbReference type="ChEBI" id="CHEBI:58336"/>
        <dbReference type="ChEBI" id="CHEBI:456216"/>
        <dbReference type="EC" id="2.7.1.6"/>
    </reaction>
    <physiologicalReaction direction="left-to-right" evidence="10">
        <dbReference type="Rhea" id="RHEA:13554"/>
    </physiologicalReaction>
</comment>
<dbReference type="GO" id="GO:0006012">
    <property type="term" value="P:galactose metabolic process"/>
    <property type="evidence" value="ECO:0007669"/>
    <property type="project" value="UniProtKB-UniPathway"/>
</dbReference>
<dbReference type="Proteomes" id="UP000322225">
    <property type="component" value="Chromosome 7"/>
</dbReference>
<dbReference type="InterPro" id="IPR006204">
    <property type="entry name" value="GHMP_kinase_N_dom"/>
</dbReference>
<dbReference type="InterPro" id="IPR013750">
    <property type="entry name" value="GHMP_kinase_C_dom"/>
</dbReference>
<dbReference type="PRINTS" id="PR00473">
    <property type="entry name" value="GALCTOKINASE"/>
</dbReference>
<evidence type="ECO:0000313" key="15">
    <source>
        <dbReference type="Proteomes" id="UP000322225"/>
    </source>
</evidence>
<dbReference type="InterPro" id="IPR006206">
    <property type="entry name" value="Mevalonate/galactokinase"/>
</dbReference>
<dbReference type="AlphaFoldDB" id="A0A5M6BYN3"/>
<dbReference type="PANTHER" id="PTHR10457:SF7">
    <property type="entry name" value="GALACTOKINASE-RELATED"/>
    <property type="match status" value="1"/>
</dbReference>
<dbReference type="Gene3D" id="3.30.230.10">
    <property type="match status" value="1"/>
</dbReference>
<evidence type="ECO:0000259" key="13">
    <source>
        <dbReference type="Pfam" id="PF10509"/>
    </source>
</evidence>
<evidence type="ECO:0000256" key="1">
    <source>
        <dbReference type="ARBA" id="ARBA00004947"/>
    </source>
</evidence>
<feature type="domain" description="Galactokinase N-terminal" evidence="13">
    <location>
        <begin position="37"/>
        <end position="84"/>
    </location>
</feature>
<organism evidence="14 15">
    <name type="scientific">Kwoniella shandongensis</name>
    <dbReference type="NCBI Taxonomy" id="1734106"/>
    <lineage>
        <taxon>Eukaryota</taxon>
        <taxon>Fungi</taxon>
        <taxon>Dikarya</taxon>
        <taxon>Basidiomycota</taxon>
        <taxon>Agaricomycotina</taxon>
        <taxon>Tremellomycetes</taxon>
        <taxon>Tremellales</taxon>
        <taxon>Cryptococcaceae</taxon>
        <taxon>Kwoniella</taxon>
    </lineage>
</organism>
<dbReference type="Pfam" id="PF08544">
    <property type="entry name" value="GHMP_kinases_C"/>
    <property type="match status" value="1"/>
</dbReference>
<dbReference type="PIRSF" id="PIRSF000530">
    <property type="entry name" value="Galactokinase"/>
    <property type="match status" value="1"/>
</dbReference>
<dbReference type="PRINTS" id="PR00959">
    <property type="entry name" value="MEVGALKINASE"/>
</dbReference>
<evidence type="ECO:0000256" key="9">
    <source>
        <dbReference type="ARBA" id="ARBA00029590"/>
    </source>
</evidence>
<comment type="pathway">
    <text evidence="1">Carbohydrate metabolism; galactose metabolism.</text>
</comment>
<keyword evidence="5" id="KW-0808">Transferase</keyword>
<evidence type="ECO:0000256" key="7">
    <source>
        <dbReference type="ARBA" id="ARBA00022777"/>
    </source>
</evidence>
<name>A0A5M6BYN3_9TREE</name>
<dbReference type="SUPFAM" id="SSF55060">
    <property type="entry name" value="GHMP Kinase, C-terminal domain"/>
    <property type="match status" value="1"/>
</dbReference>
<feature type="domain" description="GHMP kinase N-terminal" evidence="11">
    <location>
        <begin position="134"/>
        <end position="226"/>
    </location>
</feature>
<gene>
    <name evidence="14" type="ORF">CI109_103882</name>
</gene>
<proteinExistence type="inferred from homology"/>
<evidence type="ECO:0000259" key="12">
    <source>
        <dbReference type="Pfam" id="PF08544"/>
    </source>
</evidence>
<feature type="domain" description="GHMP kinase C-terminal" evidence="12">
    <location>
        <begin position="418"/>
        <end position="489"/>
    </location>
</feature>
<dbReference type="EC" id="2.7.1.6" evidence="3"/>
<evidence type="ECO:0000313" key="14">
    <source>
        <dbReference type="EMBL" id="WWD19422.1"/>
    </source>
</evidence>
<evidence type="ECO:0000256" key="2">
    <source>
        <dbReference type="ARBA" id="ARBA00006566"/>
    </source>
</evidence>
<dbReference type="PROSITE" id="PS00627">
    <property type="entry name" value="GHMP_KINASES_ATP"/>
    <property type="match status" value="1"/>
</dbReference>
<dbReference type="InterPro" id="IPR036554">
    <property type="entry name" value="GHMP_kinase_C_sf"/>
</dbReference>
<dbReference type="RefSeq" id="XP_031858997.1">
    <property type="nucleotide sequence ID" value="XM_032006794.1"/>
</dbReference>
<reference evidence="14" key="2">
    <citation type="submission" date="2024-01" db="EMBL/GenBank/DDBJ databases">
        <title>Comparative genomics of Cryptococcus and Kwoniella reveals pathogenesis evolution and contrasting modes of karyotype evolution via chromosome fusion or intercentromeric recombination.</title>
        <authorList>
            <person name="Coelho M.A."/>
            <person name="David-Palma M."/>
            <person name="Shea T."/>
            <person name="Bowers K."/>
            <person name="McGinley-Smith S."/>
            <person name="Mohammad A.W."/>
            <person name="Gnirke A."/>
            <person name="Yurkov A.M."/>
            <person name="Nowrousian M."/>
            <person name="Sun S."/>
            <person name="Cuomo C.A."/>
            <person name="Heitman J."/>
        </authorList>
    </citation>
    <scope>NUCLEOTIDE SEQUENCE</scope>
    <source>
        <strain evidence="14">CBS 12478</strain>
    </source>
</reference>
<dbReference type="SUPFAM" id="SSF54211">
    <property type="entry name" value="Ribosomal protein S5 domain 2-like"/>
    <property type="match status" value="1"/>
</dbReference>
<dbReference type="InterPro" id="IPR019539">
    <property type="entry name" value="GalKase_N"/>
</dbReference>
<comment type="similarity">
    <text evidence="2">Belongs to the GHMP kinase family. GalK subfamily.</text>
</comment>
<evidence type="ECO:0000259" key="11">
    <source>
        <dbReference type="Pfam" id="PF00288"/>
    </source>
</evidence>
<keyword evidence="6" id="KW-0547">Nucleotide-binding</keyword>
<sequence>MASNALHPVPFFGRLSDIYMTEDALQRERSRWDHLSKRFKTQYGQSPAYVVRAPGRVNVLGEHIDYSLFPVLPAAIEQDIIIGVLPSTSTADNITVDLSNVSEIYPGIQFQLPRNQEEQPTGDKIKKIAGWERYVKAVLTECTARLGGQLKKPAADLKVMVSGTVPSGAGLSSSAAFVVGVILAYLVANDLQDAVSRTEIVDLAMASEHRLGLNSGGMDQAASILSSPNSLLHLSFYPALSASNLPLPSSLSLVITNSLAPHALADSAPDRYNLRVVENLCATRILLHALQIDVDVPETSQGGSTGRLWLREALEHWAEAKLLDEAGMYEELLSRLPSILGRDGRGVDGWTKEQMIEESGMSSTDFKATFLEFIPIRAERFHLLKRVQHTLEESLRVCRFKALCESLSSESSSEAVVSELGQLVTESHHSLKDLYEATVPEVDDLQALCMESGSLGSRQTGGGWGGAVISLIPADRAEGFLKNVRSKYAGFKGLSEEELDEAAFVTIPGSGAGIYSLLDSGEIL</sequence>
<dbReference type="KEGG" id="ksn:43590957"/>
<evidence type="ECO:0000256" key="3">
    <source>
        <dbReference type="ARBA" id="ARBA00012315"/>
    </source>
</evidence>
<keyword evidence="15" id="KW-1185">Reference proteome</keyword>
<dbReference type="GeneID" id="43590957"/>
<dbReference type="GO" id="GO:0004335">
    <property type="term" value="F:galactokinase activity"/>
    <property type="evidence" value="ECO:0007669"/>
    <property type="project" value="UniProtKB-EC"/>
</dbReference>
<reference evidence="14" key="1">
    <citation type="submission" date="2017-08" db="EMBL/GenBank/DDBJ databases">
        <authorList>
            <person name="Cuomo C."/>
            <person name="Billmyre B."/>
            <person name="Heitman J."/>
        </authorList>
    </citation>
    <scope>NUCLEOTIDE SEQUENCE</scope>
    <source>
        <strain evidence="14">CBS 12478</strain>
    </source>
</reference>
<dbReference type="NCBIfam" id="TIGR00131">
    <property type="entry name" value="gal_kin"/>
    <property type="match status" value="1"/>
</dbReference>
<dbReference type="OrthoDB" id="187738at2759"/>
<dbReference type="GO" id="GO:0005829">
    <property type="term" value="C:cytosol"/>
    <property type="evidence" value="ECO:0007669"/>
    <property type="project" value="TreeGrafter"/>
</dbReference>
<dbReference type="InterPro" id="IPR006203">
    <property type="entry name" value="GHMP_knse_ATP-bd_CS"/>
</dbReference>
<dbReference type="InterPro" id="IPR020568">
    <property type="entry name" value="Ribosomal_Su5_D2-typ_SF"/>
</dbReference>
<dbReference type="InterPro" id="IPR000705">
    <property type="entry name" value="Galactokinase"/>
</dbReference>
<dbReference type="Gene3D" id="3.30.70.3170">
    <property type="match status" value="1"/>
</dbReference>
<keyword evidence="8" id="KW-0067">ATP-binding</keyword>
<evidence type="ECO:0000256" key="6">
    <source>
        <dbReference type="ARBA" id="ARBA00022741"/>
    </source>
</evidence>
<evidence type="ECO:0000256" key="10">
    <source>
        <dbReference type="ARBA" id="ARBA00049538"/>
    </source>
</evidence>
<dbReference type="Pfam" id="PF00288">
    <property type="entry name" value="GHMP_kinases_N"/>
    <property type="match status" value="1"/>
</dbReference>
<dbReference type="Pfam" id="PF10509">
    <property type="entry name" value="GalKase_gal_bdg"/>
    <property type="match status" value="1"/>
</dbReference>
<keyword evidence="7" id="KW-0418">Kinase</keyword>